<dbReference type="InterPro" id="IPR006143">
    <property type="entry name" value="RND_pump_MFP"/>
</dbReference>
<keyword evidence="4" id="KW-1003">Cell membrane</keyword>
<evidence type="ECO:0000313" key="16">
    <source>
        <dbReference type="Proteomes" id="UP000220629"/>
    </source>
</evidence>
<proteinExistence type="inferred from homology"/>
<evidence type="ECO:0000256" key="7">
    <source>
        <dbReference type="SAM" id="Coils"/>
    </source>
</evidence>
<dbReference type="RefSeq" id="WP_088555439.1">
    <property type="nucleotide sequence ID" value="NZ_CADEPT010000004.1"/>
</dbReference>
<feature type="domain" description="Multidrug resistance protein MdtA-like beta-barrel" evidence="10">
    <location>
        <begin position="216"/>
        <end position="298"/>
    </location>
</feature>
<evidence type="ECO:0000256" key="5">
    <source>
        <dbReference type="ARBA" id="ARBA00022519"/>
    </source>
</evidence>
<keyword evidence="3" id="KW-0813">Transport</keyword>
<dbReference type="EMBL" id="CP104214">
    <property type="protein sequence ID" value="UWX71490.1"/>
    <property type="molecule type" value="Genomic_DNA"/>
</dbReference>
<sequence>MSFATRRHLLALTTTSLIAVGLLAWLARSPDTAHAQAAKAAPAVPVTAATVGAMDVPVYLTGVGTVTPLYDVTVRSQVDGQITGIHFKEGQQVREGDALVDIDRRAFQAQADQAAARLAQDQATLANARLELTRHERLAEVNATSTQALEAQRARVDELVAQVRGDRAAVANARVSVDYTTVRAPISGRVGFRLADQGNIVRANDTPILTLVTTAPITVMYAQSQNALPDIQAAMRGGKVEVVALNTDGTRVLSRGHLETIGNRVDVNSGVIRLKGSFANADGALWPGQSVMIRTVVDTLRDVLAVPDDAIQTGPNGHFVYVIGAGDTVAPRPVRLGPRVLGHAVIASGLKSGERVVVQGQYRLQDGARVAATLLPPPAAPLRADTTADVPHALDAGSGSLTLGAD</sequence>
<reference evidence="14" key="4">
    <citation type="submission" date="2022-09" db="EMBL/GenBank/DDBJ databases">
        <title>Genomic of Burkholderia gladioli.</title>
        <authorList>
            <person name="Wu H."/>
        </authorList>
    </citation>
    <scope>NUCLEOTIDE SEQUENCE</scope>
    <source>
        <strain evidence="14">ZN-S4</strain>
    </source>
</reference>
<feature type="domain" description="Multidrug resistance protein MdtA-like barrel-sandwich hybrid" evidence="9">
    <location>
        <begin position="72"/>
        <end position="210"/>
    </location>
</feature>
<evidence type="ECO:0000256" key="4">
    <source>
        <dbReference type="ARBA" id="ARBA00022475"/>
    </source>
</evidence>
<dbReference type="Pfam" id="PF25876">
    <property type="entry name" value="HH_MFP_RND"/>
    <property type="match status" value="1"/>
</dbReference>
<dbReference type="Pfam" id="PF25967">
    <property type="entry name" value="RND-MFP_C"/>
    <property type="match status" value="1"/>
</dbReference>
<dbReference type="InterPro" id="IPR058627">
    <property type="entry name" value="MdtA-like_C"/>
</dbReference>
<reference evidence="12 15" key="1">
    <citation type="submission" date="2014-04" db="EMBL/GenBank/DDBJ databases">
        <authorList>
            <person name="Bishop-Lilly K.A."/>
            <person name="Broomall S.M."/>
            <person name="Chain P.S."/>
            <person name="Chertkov O."/>
            <person name="Coyne S.R."/>
            <person name="Daligault H.E."/>
            <person name="Davenport K.W."/>
            <person name="Erkkila T."/>
            <person name="Frey K.G."/>
            <person name="Gibbons H.S."/>
            <person name="Gu W."/>
            <person name="Jaissle J."/>
            <person name="Johnson S.L."/>
            <person name="Koroleva G.I."/>
            <person name="Ladner J.T."/>
            <person name="Lo C.-C."/>
            <person name="Minogue T.D."/>
            <person name="Munk C."/>
            <person name="Palacios G.F."/>
            <person name="Redden C.L."/>
            <person name="Rosenzweig C.N."/>
            <person name="Scholz M.B."/>
            <person name="Teshima H."/>
            <person name="Xu Y."/>
        </authorList>
    </citation>
    <scope>NUCLEOTIDE SEQUENCE [LARGE SCALE GENOMIC DNA]</scope>
    <source>
        <strain evidence="15">gladioli</strain>
        <strain evidence="12">Gladioli</strain>
    </source>
</reference>
<reference evidence="13" key="3">
    <citation type="submission" date="2017-09" db="EMBL/GenBank/DDBJ databases">
        <title>FDA dAtabase for Regulatory Grade micrObial Sequences (FDA-ARGOS): Supporting development and validation of Infectious Disease Dx tests.</title>
        <authorList>
            <person name="Minogue T."/>
            <person name="Wolcott M."/>
            <person name="Wasieloski L."/>
            <person name="Aguilar W."/>
            <person name="Moore D."/>
            <person name="Tallon L.J."/>
            <person name="Sadzewicz L."/>
            <person name="Ott S."/>
            <person name="Zhao X."/>
            <person name="Nagaraj S."/>
            <person name="Vavikolanu K."/>
            <person name="Aluvathingal J."/>
            <person name="Nadendla S."/>
            <person name="Sichtig H."/>
        </authorList>
    </citation>
    <scope>NUCLEOTIDE SEQUENCE</scope>
    <source>
        <strain evidence="13">FDAARGOS_390</strain>
    </source>
</reference>
<dbReference type="GO" id="GO:0015562">
    <property type="term" value="F:efflux transmembrane transporter activity"/>
    <property type="evidence" value="ECO:0007669"/>
    <property type="project" value="TreeGrafter"/>
</dbReference>
<evidence type="ECO:0000256" key="6">
    <source>
        <dbReference type="ARBA" id="ARBA00023136"/>
    </source>
</evidence>
<dbReference type="Gene3D" id="2.40.420.20">
    <property type="match status" value="1"/>
</dbReference>
<dbReference type="EMBL" id="JPGG01000018">
    <property type="protein sequence ID" value="KGC09609.1"/>
    <property type="molecule type" value="Genomic_DNA"/>
</dbReference>
<organism evidence="13 16">
    <name type="scientific">Burkholderia gladioli</name>
    <name type="common">Pseudomonas marginata</name>
    <name type="synonym">Phytomonas marginata</name>
    <dbReference type="NCBI Taxonomy" id="28095"/>
    <lineage>
        <taxon>Bacteria</taxon>
        <taxon>Pseudomonadati</taxon>
        <taxon>Pseudomonadota</taxon>
        <taxon>Betaproteobacteria</taxon>
        <taxon>Burkholderiales</taxon>
        <taxon>Burkholderiaceae</taxon>
        <taxon>Burkholderia</taxon>
    </lineage>
</organism>
<evidence type="ECO:0000259" key="10">
    <source>
        <dbReference type="Pfam" id="PF25944"/>
    </source>
</evidence>
<keyword evidence="6" id="KW-0472">Membrane</keyword>
<dbReference type="Proteomes" id="UP000029590">
    <property type="component" value="Unassembled WGS sequence"/>
</dbReference>
<dbReference type="Pfam" id="PF25944">
    <property type="entry name" value="Beta-barrel_RND"/>
    <property type="match status" value="1"/>
</dbReference>
<feature type="domain" description="Multidrug resistance protein MdtA-like alpha-helical hairpin" evidence="8">
    <location>
        <begin position="111"/>
        <end position="180"/>
    </location>
</feature>
<evidence type="ECO:0000313" key="15">
    <source>
        <dbReference type="Proteomes" id="UP000029590"/>
    </source>
</evidence>
<evidence type="ECO:0000259" key="9">
    <source>
        <dbReference type="Pfam" id="PF25917"/>
    </source>
</evidence>
<dbReference type="GO" id="GO:1990281">
    <property type="term" value="C:efflux pump complex"/>
    <property type="evidence" value="ECO:0007669"/>
    <property type="project" value="TreeGrafter"/>
</dbReference>
<evidence type="ECO:0000313" key="13">
    <source>
        <dbReference type="EMBL" id="PEH43501.1"/>
    </source>
</evidence>
<dbReference type="Gene3D" id="1.10.287.470">
    <property type="entry name" value="Helix hairpin bin"/>
    <property type="match status" value="1"/>
</dbReference>
<comment type="subcellular location">
    <subcellularLocation>
        <location evidence="1">Cell membrane</location>
    </subcellularLocation>
</comment>
<dbReference type="PANTHER" id="PTHR30469:SF12">
    <property type="entry name" value="MULTIDRUG RESISTANCE PROTEIN MDTA"/>
    <property type="match status" value="1"/>
</dbReference>
<dbReference type="Gene3D" id="2.40.30.170">
    <property type="match status" value="1"/>
</dbReference>
<protein>
    <submittedName>
        <fullName evidence="13">Efflux RND transporter periplasmic adaptor subunit</fullName>
    </submittedName>
    <submittedName>
        <fullName evidence="12">Efflux transporter, RND family, MFP subunit</fullName>
    </submittedName>
</protein>
<dbReference type="AlphaFoldDB" id="A0A095H7M8"/>
<dbReference type="NCBIfam" id="TIGR01730">
    <property type="entry name" value="RND_mfp"/>
    <property type="match status" value="1"/>
</dbReference>
<dbReference type="PANTHER" id="PTHR30469">
    <property type="entry name" value="MULTIDRUG RESISTANCE PROTEIN MDTA"/>
    <property type="match status" value="1"/>
</dbReference>
<accession>A0A095H7M8</accession>
<feature type="domain" description="Multidrug resistance protein MdtA-like C-terminal permuted SH3" evidence="11">
    <location>
        <begin position="302"/>
        <end position="360"/>
    </location>
</feature>
<dbReference type="Proteomes" id="UP001059745">
    <property type="component" value="Chromosome 1"/>
</dbReference>
<evidence type="ECO:0000256" key="2">
    <source>
        <dbReference type="ARBA" id="ARBA00009477"/>
    </source>
</evidence>
<reference evidence="16" key="2">
    <citation type="submission" date="2017-09" db="EMBL/GenBank/DDBJ databases">
        <title>FDA dAtabase for Regulatory Grade micrObial Sequences (FDA-ARGOS): Supporting development and validation of Infectious Disease Dx tests.</title>
        <authorList>
            <person name="Minogue T."/>
            <person name="Wolcott M."/>
            <person name="Wasieloski L."/>
            <person name="Aguilar W."/>
            <person name="Moore D."/>
            <person name="Tallon L."/>
            <person name="Sadzewicz L."/>
            <person name="Ott S."/>
            <person name="Zhao X."/>
            <person name="Nagaraj S."/>
            <person name="Vavikolanu K."/>
            <person name="Aluvathingal J."/>
            <person name="Nadendla S."/>
            <person name="Sichtig H."/>
        </authorList>
    </citation>
    <scope>NUCLEOTIDE SEQUENCE [LARGE SCALE GENOMIC DNA]</scope>
    <source>
        <strain evidence="16">FDAARGOS_390</strain>
    </source>
</reference>
<dbReference type="Proteomes" id="UP000220629">
    <property type="component" value="Unassembled WGS sequence"/>
</dbReference>
<dbReference type="InterPro" id="IPR058626">
    <property type="entry name" value="MdtA-like_b-barrel"/>
</dbReference>
<dbReference type="SUPFAM" id="SSF111369">
    <property type="entry name" value="HlyD-like secretion proteins"/>
    <property type="match status" value="1"/>
</dbReference>
<evidence type="ECO:0000256" key="1">
    <source>
        <dbReference type="ARBA" id="ARBA00004236"/>
    </source>
</evidence>
<dbReference type="InterPro" id="IPR058625">
    <property type="entry name" value="MdtA-like_BSH"/>
</dbReference>
<keyword evidence="7" id="KW-0175">Coiled coil</keyword>
<dbReference type="EMBL" id="PDDY01000001">
    <property type="protein sequence ID" value="PEH43501.1"/>
    <property type="molecule type" value="Genomic_DNA"/>
</dbReference>
<dbReference type="Gene3D" id="2.40.50.100">
    <property type="match status" value="1"/>
</dbReference>
<dbReference type="InterPro" id="IPR058624">
    <property type="entry name" value="MdtA-like_HH"/>
</dbReference>
<evidence type="ECO:0000313" key="12">
    <source>
        <dbReference type="EMBL" id="KGC09609.1"/>
    </source>
</evidence>
<evidence type="ECO:0000259" key="8">
    <source>
        <dbReference type="Pfam" id="PF25876"/>
    </source>
</evidence>
<keyword evidence="5" id="KW-0997">Cell inner membrane</keyword>
<dbReference type="Pfam" id="PF25917">
    <property type="entry name" value="BSH_RND"/>
    <property type="match status" value="1"/>
</dbReference>
<dbReference type="KEGG" id="bgo:BM43_2790"/>
<evidence type="ECO:0000259" key="11">
    <source>
        <dbReference type="Pfam" id="PF25967"/>
    </source>
</evidence>
<evidence type="ECO:0000256" key="3">
    <source>
        <dbReference type="ARBA" id="ARBA00022448"/>
    </source>
</evidence>
<name>A0A095H7M8_BURGA</name>
<comment type="similarity">
    <text evidence="2">Belongs to the membrane fusion protein (MFP) (TC 8.A.1) family.</text>
</comment>
<dbReference type="OrthoDB" id="9783047at2"/>
<dbReference type="PROSITE" id="PS51318">
    <property type="entry name" value="TAT"/>
    <property type="match status" value="1"/>
</dbReference>
<evidence type="ECO:0000313" key="14">
    <source>
        <dbReference type="EMBL" id="UWX71490.1"/>
    </source>
</evidence>
<feature type="coiled-coil region" evidence="7">
    <location>
        <begin position="111"/>
        <end position="138"/>
    </location>
</feature>
<dbReference type="InterPro" id="IPR006311">
    <property type="entry name" value="TAT_signal"/>
</dbReference>
<gene>
    <name evidence="13" type="ORF">CRM94_15835</name>
    <name evidence="12" type="ORF">DM48_6106</name>
    <name evidence="14" type="ORF">NYZ96_06995</name>
</gene>